<keyword evidence="2 8" id="KW-1003">Cell membrane</keyword>
<dbReference type="InterPro" id="IPR013604">
    <property type="entry name" value="7TM_chemorcpt"/>
</dbReference>
<evidence type="ECO:0000256" key="7">
    <source>
        <dbReference type="ARBA" id="ARBA00023224"/>
    </source>
</evidence>
<dbReference type="GO" id="GO:0030425">
    <property type="term" value="C:dendrite"/>
    <property type="evidence" value="ECO:0007669"/>
    <property type="project" value="TreeGrafter"/>
</dbReference>
<feature type="transmembrane region" description="Helical" evidence="8">
    <location>
        <begin position="20"/>
        <end position="36"/>
    </location>
</feature>
<dbReference type="EMBL" id="JASPKY010000214">
    <property type="protein sequence ID" value="KAK9720008.1"/>
    <property type="molecule type" value="Genomic_DNA"/>
</dbReference>
<sequence length="447" mass="50739">MFNFLKKYIPLEDVFDSIQPYYIMGHLSGVLHFSLIKTGSTGGRRYGMTCFSAIKYVLGLLLYVVLFAYFGNLQMKITSSGLAPTVTFYANIVVKVLAMINMILELIFSKEMVQIVNGIDEIDKMLLGIDIRINHWDIWLRSVRVVGSGFLSSLFIICVNYDIYTADLKDKNLFHLILADLSSTVPFGLNCFILLQYWLHTHIIRVRYVAIHLYLKTSLMNREARAVWISEDLQPDLKKQRKFLRSTADSLFIVDTVASYHIKLADIAAILNQAFCVQLLLLITTSFLGIVTALFLIAINFKQPLGDDSNSYNFVFTAWAFSNTIALLVVVHTTCALCDEANKCPRILHKIRNNTNDAKLHTTLHQKQTGSHVKVATATPEANGQIERVNRDLTPMLAKLSGLKNKWDQRLHEVEFNINNTISRSIRNSPSVLLFGINQRAFRHKPA</sequence>
<comment type="similarity">
    <text evidence="8">Belongs to the insect chemoreceptor superfamily. Gustatory receptor (GR) family.</text>
</comment>
<feature type="transmembrane region" description="Helical" evidence="8">
    <location>
        <begin position="82"/>
        <end position="104"/>
    </location>
</feature>
<evidence type="ECO:0000256" key="8">
    <source>
        <dbReference type="RuleBase" id="RU363108"/>
    </source>
</evidence>
<evidence type="ECO:0000313" key="9">
    <source>
        <dbReference type="EMBL" id="KAK9720008.1"/>
    </source>
</evidence>
<keyword evidence="4 8" id="KW-1133">Transmembrane helix</keyword>
<dbReference type="SUPFAM" id="SSF53098">
    <property type="entry name" value="Ribonuclease H-like"/>
    <property type="match status" value="1"/>
</dbReference>
<feature type="transmembrane region" description="Helical" evidence="8">
    <location>
        <begin position="279"/>
        <end position="299"/>
    </location>
</feature>
<feature type="transmembrane region" description="Helical" evidence="8">
    <location>
        <begin position="176"/>
        <end position="199"/>
    </location>
</feature>
<evidence type="ECO:0000256" key="4">
    <source>
        <dbReference type="ARBA" id="ARBA00022989"/>
    </source>
</evidence>
<dbReference type="GO" id="GO:0043025">
    <property type="term" value="C:neuronal cell body"/>
    <property type="evidence" value="ECO:0007669"/>
    <property type="project" value="TreeGrafter"/>
</dbReference>
<gene>
    <name evidence="9" type="ORF">QE152_g22340</name>
</gene>
<keyword evidence="7 8" id="KW-0807">Transducer</keyword>
<evidence type="ECO:0000256" key="5">
    <source>
        <dbReference type="ARBA" id="ARBA00023136"/>
    </source>
</evidence>
<evidence type="ECO:0000313" key="10">
    <source>
        <dbReference type="Proteomes" id="UP001458880"/>
    </source>
</evidence>
<keyword evidence="6 8" id="KW-0675">Receptor</keyword>
<keyword evidence="5 8" id="KW-0472">Membrane</keyword>
<feature type="transmembrane region" description="Helical" evidence="8">
    <location>
        <begin position="145"/>
        <end position="164"/>
    </location>
</feature>
<dbReference type="GO" id="GO:0007635">
    <property type="term" value="P:chemosensory behavior"/>
    <property type="evidence" value="ECO:0007669"/>
    <property type="project" value="TreeGrafter"/>
</dbReference>
<evidence type="ECO:0000256" key="1">
    <source>
        <dbReference type="ARBA" id="ARBA00004651"/>
    </source>
</evidence>
<keyword evidence="10" id="KW-1185">Reference proteome</keyword>
<keyword evidence="3 8" id="KW-0812">Transmembrane</keyword>
<feature type="transmembrane region" description="Helical" evidence="8">
    <location>
        <begin position="48"/>
        <end position="70"/>
    </location>
</feature>
<dbReference type="Gene3D" id="3.30.420.10">
    <property type="entry name" value="Ribonuclease H-like superfamily/Ribonuclease H"/>
    <property type="match status" value="1"/>
</dbReference>
<name>A0AAW1KKN4_POPJA</name>
<organism evidence="9 10">
    <name type="scientific">Popillia japonica</name>
    <name type="common">Japanese beetle</name>
    <dbReference type="NCBI Taxonomy" id="7064"/>
    <lineage>
        <taxon>Eukaryota</taxon>
        <taxon>Metazoa</taxon>
        <taxon>Ecdysozoa</taxon>
        <taxon>Arthropoda</taxon>
        <taxon>Hexapoda</taxon>
        <taxon>Insecta</taxon>
        <taxon>Pterygota</taxon>
        <taxon>Neoptera</taxon>
        <taxon>Endopterygota</taxon>
        <taxon>Coleoptera</taxon>
        <taxon>Polyphaga</taxon>
        <taxon>Scarabaeiformia</taxon>
        <taxon>Scarabaeidae</taxon>
        <taxon>Rutelinae</taxon>
        <taxon>Popillia</taxon>
    </lineage>
</organism>
<dbReference type="GO" id="GO:0030424">
    <property type="term" value="C:axon"/>
    <property type="evidence" value="ECO:0007669"/>
    <property type="project" value="TreeGrafter"/>
</dbReference>
<feature type="transmembrane region" description="Helical" evidence="8">
    <location>
        <begin position="319"/>
        <end position="338"/>
    </location>
</feature>
<proteinExistence type="inferred from homology"/>
<dbReference type="Proteomes" id="UP001458880">
    <property type="component" value="Unassembled WGS sequence"/>
</dbReference>
<dbReference type="InterPro" id="IPR012337">
    <property type="entry name" value="RNaseH-like_sf"/>
</dbReference>
<evidence type="ECO:0000256" key="2">
    <source>
        <dbReference type="ARBA" id="ARBA00022475"/>
    </source>
</evidence>
<dbReference type="AlphaFoldDB" id="A0AAW1KKN4"/>
<dbReference type="GO" id="GO:0050909">
    <property type="term" value="P:sensory perception of taste"/>
    <property type="evidence" value="ECO:0007669"/>
    <property type="project" value="InterPro"/>
</dbReference>
<dbReference type="InterPro" id="IPR036397">
    <property type="entry name" value="RNaseH_sf"/>
</dbReference>
<evidence type="ECO:0000256" key="6">
    <source>
        <dbReference type="ARBA" id="ARBA00023170"/>
    </source>
</evidence>
<comment type="function">
    <text evidence="8">Gustatory receptor which mediates acceptance or avoidance behavior, depending on its substrates.</text>
</comment>
<comment type="subcellular location">
    <subcellularLocation>
        <location evidence="1 8">Cell membrane</location>
        <topology evidence="1 8">Multi-pass membrane protein</topology>
    </subcellularLocation>
</comment>
<accession>A0AAW1KKN4</accession>
<dbReference type="GO" id="GO:0008049">
    <property type="term" value="P:male courtship behavior"/>
    <property type="evidence" value="ECO:0007669"/>
    <property type="project" value="TreeGrafter"/>
</dbReference>
<dbReference type="GO" id="GO:0007165">
    <property type="term" value="P:signal transduction"/>
    <property type="evidence" value="ECO:0007669"/>
    <property type="project" value="UniProtKB-KW"/>
</dbReference>
<dbReference type="PANTHER" id="PTHR21143:SF133">
    <property type="entry name" value="GUSTATORY AND PHEROMONE RECEPTOR 32A-RELATED"/>
    <property type="match status" value="1"/>
</dbReference>
<dbReference type="GO" id="GO:0003676">
    <property type="term" value="F:nucleic acid binding"/>
    <property type="evidence" value="ECO:0007669"/>
    <property type="project" value="InterPro"/>
</dbReference>
<dbReference type="Pfam" id="PF08395">
    <property type="entry name" value="7tm_7"/>
    <property type="match status" value="1"/>
</dbReference>
<protein>
    <recommendedName>
        <fullName evidence="8">Gustatory receptor</fullName>
    </recommendedName>
</protein>
<evidence type="ECO:0000256" key="3">
    <source>
        <dbReference type="ARBA" id="ARBA00022692"/>
    </source>
</evidence>
<dbReference type="PANTHER" id="PTHR21143">
    <property type="entry name" value="INVERTEBRATE GUSTATORY RECEPTOR"/>
    <property type="match status" value="1"/>
</dbReference>
<dbReference type="GO" id="GO:0005886">
    <property type="term" value="C:plasma membrane"/>
    <property type="evidence" value="ECO:0007669"/>
    <property type="project" value="UniProtKB-SubCell"/>
</dbReference>
<comment type="caution">
    <text evidence="9">The sequence shown here is derived from an EMBL/GenBank/DDBJ whole genome shotgun (WGS) entry which is preliminary data.</text>
</comment>
<reference evidence="9 10" key="1">
    <citation type="journal article" date="2024" name="BMC Genomics">
        <title>De novo assembly and annotation of Popillia japonica's genome with initial clues to its potential as an invasive pest.</title>
        <authorList>
            <person name="Cucini C."/>
            <person name="Boschi S."/>
            <person name="Funari R."/>
            <person name="Cardaioli E."/>
            <person name="Iannotti N."/>
            <person name="Marturano G."/>
            <person name="Paoli F."/>
            <person name="Bruttini M."/>
            <person name="Carapelli A."/>
            <person name="Frati F."/>
            <person name="Nardi F."/>
        </authorList>
    </citation>
    <scope>NUCLEOTIDE SEQUENCE [LARGE SCALE GENOMIC DNA]</scope>
    <source>
        <strain evidence="9">DMR45628</strain>
    </source>
</reference>